<name>A0AA39JVU2_ARMTA</name>
<dbReference type="PANTHER" id="PTHR13989">
    <property type="entry name" value="REPLICATION PROTEIN A-RELATED"/>
    <property type="match status" value="1"/>
</dbReference>
<keyword evidence="5" id="KW-0779">Telomere</keyword>
<organism evidence="10 11">
    <name type="scientific">Armillaria tabescens</name>
    <name type="common">Ringless honey mushroom</name>
    <name type="synonym">Agaricus tabescens</name>
    <dbReference type="NCBI Taxonomy" id="1929756"/>
    <lineage>
        <taxon>Eukaryota</taxon>
        <taxon>Fungi</taxon>
        <taxon>Dikarya</taxon>
        <taxon>Basidiomycota</taxon>
        <taxon>Agaricomycotina</taxon>
        <taxon>Agaricomycetes</taxon>
        <taxon>Agaricomycetidae</taxon>
        <taxon>Agaricales</taxon>
        <taxon>Marasmiineae</taxon>
        <taxon>Physalacriaceae</taxon>
        <taxon>Desarmillaria</taxon>
    </lineage>
</organism>
<evidence type="ECO:0000256" key="2">
    <source>
        <dbReference type="ARBA" id="ARBA00004574"/>
    </source>
</evidence>
<evidence type="ECO:0000313" key="10">
    <source>
        <dbReference type="EMBL" id="KAK0449738.1"/>
    </source>
</evidence>
<evidence type="ECO:0000256" key="5">
    <source>
        <dbReference type="ARBA" id="ARBA00022895"/>
    </source>
</evidence>
<dbReference type="InterPro" id="IPR012340">
    <property type="entry name" value="NA-bd_OB-fold"/>
</dbReference>
<keyword evidence="4" id="KW-0158">Chromosome</keyword>
<dbReference type="GO" id="GO:0000781">
    <property type="term" value="C:chromosome, telomeric region"/>
    <property type="evidence" value="ECO:0007669"/>
    <property type="project" value="UniProtKB-SubCell"/>
</dbReference>
<keyword evidence="6" id="KW-0238">DNA-binding</keyword>
<evidence type="ECO:0000256" key="6">
    <source>
        <dbReference type="ARBA" id="ARBA00023125"/>
    </source>
</evidence>
<protein>
    <recommendedName>
        <fullName evidence="3">CST complex subunit STN1</fullName>
    </recommendedName>
    <alternativeName>
        <fullName evidence="8">Suppressor of cdc thirteen homolog</fullName>
    </alternativeName>
</protein>
<dbReference type="GeneID" id="85363100"/>
<keyword evidence="11" id="KW-1185">Reference proteome</keyword>
<proteinExistence type="predicted"/>
<evidence type="ECO:0000256" key="9">
    <source>
        <dbReference type="SAM" id="MobiDB-lite"/>
    </source>
</evidence>
<dbReference type="GO" id="GO:0003677">
    <property type="term" value="F:DNA binding"/>
    <property type="evidence" value="ECO:0007669"/>
    <property type="project" value="UniProtKB-KW"/>
</dbReference>
<dbReference type="Proteomes" id="UP001175211">
    <property type="component" value="Unassembled WGS sequence"/>
</dbReference>
<evidence type="ECO:0000256" key="8">
    <source>
        <dbReference type="ARBA" id="ARBA00030039"/>
    </source>
</evidence>
<accession>A0AA39JVU2</accession>
<dbReference type="InterPro" id="IPR040260">
    <property type="entry name" value="RFA2-like"/>
</dbReference>
<keyword evidence="7" id="KW-0539">Nucleus</keyword>
<comment type="caution">
    <text evidence="10">The sequence shown here is derived from an EMBL/GenBank/DDBJ whole genome shotgun (WGS) entry which is preliminary data.</text>
</comment>
<sequence>MPAPSSSSLLLTPTKKKAALADAQAAAPASTSAEIFHWLCTEVEKSTIECFVRDMHAMTQNMVKDEDFFCIPRDGIKLSVDDGTAVIDCVQTIASTALSTPASSSSSSKPTTLPANIAAIRVGYLVRVIGKVEEWHDTKEIKVNSIEQCKSFNDEPNHWLHVSLLHEKYYSSQEPFVVPSAANQMQSQDVDAHMSQTSIDVEPFSPIKELQAPRSPQSQHFKHPSRLRSAQLTESTFRLYLKYYMENLLYAPPHVALPDTDITLDSVSRPRNHHLRATSDMRGFTLSCLRRVPELSNLAKLVVLADIKRVRRTEREAAKSSSQSLRKSQKPSREPLGPKKKQLFVKALVELMNEGSIILWDGPNHPLSTASWLGPWKSTSAYDTPASVSISSTTTTSTFMSMLQDDEDDPLSDPEPMEDSYVPLTPQYTAEVVENAMTKINALPPDRRRPLNKTTITRFLRRTDDRWKNIGDWAVQDALEFLRTKRRVRVTGTEGNWELCS</sequence>
<comment type="subcellular location">
    <subcellularLocation>
        <location evidence="2">Chromosome</location>
        <location evidence="2">Telomere</location>
    </subcellularLocation>
    <subcellularLocation>
        <location evidence="1">Nucleus</location>
    </subcellularLocation>
</comment>
<evidence type="ECO:0000256" key="4">
    <source>
        <dbReference type="ARBA" id="ARBA00022454"/>
    </source>
</evidence>
<dbReference type="PANTHER" id="PTHR13989:SF33">
    <property type="entry name" value="CST COMPLEX SUBUNIT STN1"/>
    <property type="match status" value="1"/>
</dbReference>
<feature type="region of interest" description="Disordered" evidence="9">
    <location>
        <begin position="313"/>
        <end position="339"/>
    </location>
</feature>
<dbReference type="EMBL" id="JAUEPS010000037">
    <property type="protein sequence ID" value="KAK0449738.1"/>
    <property type="molecule type" value="Genomic_DNA"/>
</dbReference>
<evidence type="ECO:0000256" key="7">
    <source>
        <dbReference type="ARBA" id="ARBA00023242"/>
    </source>
</evidence>
<dbReference type="Gene3D" id="2.40.50.140">
    <property type="entry name" value="Nucleic acid-binding proteins"/>
    <property type="match status" value="1"/>
</dbReference>
<evidence type="ECO:0000256" key="1">
    <source>
        <dbReference type="ARBA" id="ARBA00004123"/>
    </source>
</evidence>
<reference evidence="10" key="1">
    <citation type="submission" date="2023-06" db="EMBL/GenBank/DDBJ databases">
        <authorList>
            <consortium name="Lawrence Berkeley National Laboratory"/>
            <person name="Ahrendt S."/>
            <person name="Sahu N."/>
            <person name="Indic B."/>
            <person name="Wong-Bajracharya J."/>
            <person name="Merenyi Z."/>
            <person name="Ke H.-M."/>
            <person name="Monk M."/>
            <person name="Kocsube S."/>
            <person name="Drula E."/>
            <person name="Lipzen A."/>
            <person name="Balint B."/>
            <person name="Henrissat B."/>
            <person name="Andreopoulos B."/>
            <person name="Martin F.M."/>
            <person name="Harder C.B."/>
            <person name="Rigling D."/>
            <person name="Ford K.L."/>
            <person name="Foster G.D."/>
            <person name="Pangilinan J."/>
            <person name="Papanicolaou A."/>
            <person name="Barry K."/>
            <person name="LaButti K."/>
            <person name="Viragh M."/>
            <person name="Koriabine M."/>
            <person name="Yan M."/>
            <person name="Riley R."/>
            <person name="Champramary S."/>
            <person name="Plett K.L."/>
            <person name="Tsai I.J."/>
            <person name="Slot J."/>
            <person name="Sipos G."/>
            <person name="Plett J."/>
            <person name="Nagy L.G."/>
            <person name="Grigoriev I.V."/>
        </authorList>
    </citation>
    <scope>NUCLEOTIDE SEQUENCE</scope>
    <source>
        <strain evidence="10">CCBAS 213</strain>
    </source>
</reference>
<evidence type="ECO:0000313" key="11">
    <source>
        <dbReference type="Proteomes" id="UP001175211"/>
    </source>
</evidence>
<gene>
    <name evidence="10" type="ORF">EV420DRAFT_1706739</name>
</gene>
<dbReference type="GO" id="GO:0005634">
    <property type="term" value="C:nucleus"/>
    <property type="evidence" value="ECO:0007669"/>
    <property type="project" value="UniProtKB-SubCell"/>
</dbReference>
<dbReference type="RefSeq" id="XP_060327030.1">
    <property type="nucleotide sequence ID" value="XM_060479552.1"/>
</dbReference>
<dbReference type="AlphaFoldDB" id="A0AA39JVU2"/>
<evidence type="ECO:0000256" key="3">
    <source>
        <dbReference type="ARBA" id="ARBA00017411"/>
    </source>
</evidence>